<organism evidence="2 3">
    <name type="scientific">Halteria grandinella</name>
    <dbReference type="NCBI Taxonomy" id="5974"/>
    <lineage>
        <taxon>Eukaryota</taxon>
        <taxon>Sar</taxon>
        <taxon>Alveolata</taxon>
        <taxon>Ciliophora</taxon>
        <taxon>Intramacronucleata</taxon>
        <taxon>Spirotrichea</taxon>
        <taxon>Stichotrichia</taxon>
        <taxon>Sporadotrichida</taxon>
        <taxon>Halteriidae</taxon>
        <taxon>Halteria</taxon>
    </lineage>
</organism>
<feature type="transmembrane region" description="Helical" evidence="1">
    <location>
        <begin position="7"/>
        <end position="25"/>
    </location>
</feature>
<keyword evidence="3" id="KW-1185">Reference proteome</keyword>
<evidence type="ECO:0000313" key="2">
    <source>
        <dbReference type="EMBL" id="TNV71359.1"/>
    </source>
</evidence>
<keyword evidence="1" id="KW-0812">Transmembrane</keyword>
<reference evidence="2" key="1">
    <citation type="submission" date="2019-06" db="EMBL/GenBank/DDBJ databases">
        <authorList>
            <person name="Zheng W."/>
        </authorList>
    </citation>
    <scope>NUCLEOTIDE SEQUENCE</scope>
    <source>
        <strain evidence="2">QDHG01</strain>
    </source>
</reference>
<name>A0A8J8SUQ1_HALGN</name>
<accession>A0A8J8SUQ1</accession>
<comment type="caution">
    <text evidence="2">The sequence shown here is derived from an EMBL/GenBank/DDBJ whole genome shotgun (WGS) entry which is preliminary data.</text>
</comment>
<proteinExistence type="predicted"/>
<evidence type="ECO:0000313" key="3">
    <source>
        <dbReference type="Proteomes" id="UP000785679"/>
    </source>
</evidence>
<protein>
    <recommendedName>
        <fullName evidence="4">Transmembrane protein</fullName>
    </recommendedName>
</protein>
<dbReference type="AlphaFoldDB" id="A0A8J8SUQ1"/>
<keyword evidence="1" id="KW-0472">Membrane</keyword>
<evidence type="ECO:0000256" key="1">
    <source>
        <dbReference type="SAM" id="Phobius"/>
    </source>
</evidence>
<evidence type="ECO:0008006" key="4">
    <source>
        <dbReference type="Google" id="ProtNLM"/>
    </source>
</evidence>
<dbReference type="Proteomes" id="UP000785679">
    <property type="component" value="Unassembled WGS sequence"/>
</dbReference>
<keyword evidence="1" id="KW-1133">Transmembrane helix</keyword>
<sequence>MQIKQIVSLQWKFVVTYFLFSQIIFNYFKNYLVYCVSISLSLIQKMKFESKQDEDKSVTKTIVYKWLVLVSFGLNSQESYQSIQDLELIFIHCIITNLVICGYLLQYY</sequence>
<gene>
    <name evidence="2" type="ORF">FGO68_gene3190</name>
</gene>
<feature type="transmembrane region" description="Helical" evidence="1">
    <location>
        <begin position="86"/>
        <end position="105"/>
    </location>
</feature>
<dbReference type="EMBL" id="RRYP01029909">
    <property type="protein sequence ID" value="TNV71359.1"/>
    <property type="molecule type" value="Genomic_DNA"/>
</dbReference>